<evidence type="ECO:0000256" key="5">
    <source>
        <dbReference type="ARBA" id="ARBA00022679"/>
    </source>
</evidence>
<dbReference type="InterPro" id="IPR001001">
    <property type="entry name" value="DNA_polIII_beta"/>
</dbReference>
<comment type="subunit">
    <text evidence="10">Forms a ring-shaped head-to-tail homodimer around DNA.</text>
</comment>
<evidence type="ECO:0000256" key="6">
    <source>
        <dbReference type="ARBA" id="ARBA00022695"/>
    </source>
</evidence>
<keyword evidence="4 10" id="KW-0963">Cytoplasm</keyword>
<evidence type="ECO:0000256" key="9">
    <source>
        <dbReference type="ARBA" id="ARBA00023125"/>
    </source>
</evidence>
<dbReference type="PIRSF" id="PIRSF000804">
    <property type="entry name" value="DNA_pol_III_b"/>
    <property type="match status" value="1"/>
</dbReference>
<dbReference type="NCBIfam" id="TIGR00663">
    <property type="entry name" value="dnan"/>
    <property type="match status" value="1"/>
</dbReference>
<dbReference type="GO" id="GO:0003677">
    <property type="term" value="F:DNA binding"/>
    <property type="evidence" value="ECO:0007669"/>
    <property type="project" value="UniProtKB-UniRule"/>
</dbReference>
<comment type="subcellular location">
    <subcellularLocation>
        <location evidence="1 10">Cytoplasm</location>
    </subcellularLocation>
</comment>
<dbReference type="Pfam" id="PF00712">
    <property type="entry name" value="DNA_pol3_beta"/>
    <property type="match status" value="1"/>
</dbReference>
<dbReference type="InterPro" id="IPR022635">
    <property type="entry name" value="DNA_polIII_beta_C"/>
</dbReference>
<evidence type="ECO:0000256" key="4">
    <source>
        <dbReference type="ARBA" id="ARBA00022490"/>
    </source>
</evidence>
<dbReference type="Pfam" id="PF02768">
    <property type="entry name" value="DNA_pol3_beta_3"/>
    <property type="match status" value="1"/>
</dbReference>
<keyword evidence="6 10" id="KW-0548">Nucleotidyltransferase</keyword>
<dbReference type="PANTHER" id="PTHR30478">
    <property type="entry name" value="DNA POLYMERASE III SUBUNIT BETA"/>
    <property type="match status" value="1"/>
</dbReference>
<dbReference type="Gene3D" id="3.70.10.10">
    <property type="match status" value="1"/>
</dbReference>
<dbReference type="GO" id="GO:0003887">
    <property type="term" value="F:DNA-directed DNA polymerase activity"/>
    <property type="evidence" value="ECO:0007669"/>
    <property type="project" value="UniProtKB-UniRule"/>
</dbReference>
<evidence type="ECO:0000256" key="10">
    <source>
        <dbReference type="PIRNR" id="PIRNR000804"/>
    </source>
</evidence>
<dbReference type="Pfam" id="PF02767">
    <property type="entry name" value="DNA_pol3_beta_2"/>
    <property type="match status" value="1"/>
</dbReference>
<dbReference type="InterPro" id="IPR022634">
    <property type="entry name" value="DNA_polIII_beta_N"/>
</dbReference>
<dbReference type="SUPFAM" id="SSF55979">
    <property type="entry name" value="DNA clamp"/>
    <property type="match status" value="3"/>
</dbReference>
<reference evidence="14 15" key="1">
    <citation type="submission" date="2019-03" db="EMBL/GenBank/DDBJ databases">
        <title>Single cell metagenomics reveals metabolic interactions within the superorganism composed of flagellate Streblomastix strix and complex community of Bacteroidetes bacteria on its surface.</title>
        <authorList>
            <person name="Treitli S.C."/>
            <person name="Kolisko M."/>
            <person name="Husnik F."/>
            <person name="Keeling P."/>
            <person name="Hampl V."/>
        </authorList>
    </citation>
    <scope>NUCLEOTIDE SEQUENCE [LARGE SCALE GENOMIC DNA]</scope>
    <source>
        <strain evidence="14">St1</strain>
    </source>
</reference>
<dbReference type="SMART" id="SM00480">
    <property type="entry name" value="POL3Bc"/>
    <property type="match status" value="1"/>
</dbReference>
<keyword evidence="8 10" id="KW-0239">DNA-directed DNA polymerase</keyword>
<dbReference type="InterPro" id="IPR022637">
    <property type="entry name" value="DNA_polIII_beta_cen"/>
</dbReference>
<keyword evidence="9" id="KW-0238">DNA-binding</keyword>
<dbReference type="GO" id="GO:0009360">
    <property type="term" value="C:DNA polymerase III complex"/>
    <property type="evidence" value="ECO:0007669"/>
    <property type="project" value="InterPro"/>
</dbReference>
<keyword evidence="5 10" id="KW-0808">Transferase</keyword>
<protein>
    <recommendedName>
        <fullName evidence="3 10">Beta sliding clamp</fullName>
    </recommendedName>
</protein>
<accession>A0A5M8P0H0</accession>
<dbReference type="PANTHER" id="PTHR30478:SF0">
    <property type="entry name" value="BETA SLIDING CLAMP"/>
    <property type="match status" value="1"/>
</dbReference>
<evidence type="ECO:0000259" key="11">
    <source>
        <dbReference type="Pfam" id="PF00712"/>
    </source>
</evidence>
<dbReference type="GO" id="GO:0008408">
    <property type="term" value="F:3'-5' exonuclease activity"/>
    <property type="evidence" value="ECO:0007669"/>
    <property type="project" value="InterPro"/>
</dbReference>
<keyword evidence="7 10" id="KW-0235">DNA replication</keyword>
<proteinExistence type="inferred from homology"/>
<gene>
    <name evidence="14" type="ORF">EZS26_001891</name>
</gene>
<dbReference type="EMBL" id="SNRX01000012">
    <property type="protein sequence ID" value="KAA6301888.1"/>
    <property type="molecule type" value="Genomic_DNA"/>
</dbReference>
<dbReference type="GO" id="GO:0006271">
    <property type="term" value="P:DNA strand elongation involved in DNA replication"/>
    <property type="evidence" value="ECO:0007669"/>
    <property type="project" value="TreeGrafter"/>
</dbReference>
<feature type="domain" description="DNA polymerase III beta sliding clamp central" evidence="12">
    <location>
        <begin position="134"/>
        <end position="245"/>
    </location>
</feature>
<dbReference type="InterPro" id="IPR046938">
    <property type="entry name" value="DNA_clamp_sf"/>
</dbReference>
<evidence type="ECO:0000313" key="15">
    <source>
        <dbReference type="Proteomes" id="UP000324575"/>
    </source>
</evidence>
<evidence type="ECO:0000259" key="12">
    <source>
        <dbReference type="Pfam" id="PF02767"/>
    </source>
</evidence>
<evidence type="ECO:0000256" key="3">
    <source>
        <dbReference type="ARBA" id="ARBA00021035"/>
    </source>
</evidence>
<evidence type="ECO:0000256" key="1">
    <source>
        <dbReference type="ARBA" id="ARBA00004496"/>
    </source>
</evidence>
<evidence type="ECO:0000313" key="14">
    <source>
        <dbReference type="EMBL" id="KAA6301888.1"/>
    </source>
</evidence>
<feature type="domain" description="DNA polymerase III beta sliding clamp N-terminal" evidence="11">
    <location>
        <begin position="1"/>
        <end position="119"/>
    </location>
</feature>
<dbReference type="AlphaFoldDB" id="A0A5M8P0H0"/>
<organism evidence="14 15">
    <name type="scientific">Candidatus Ordinivivax streblomastigis</name>
    <dbReference type="NCBI Taxonomy" id="2540710"/>
    <lineage>
        <taxon>Bacteria</taxon>
        <taxon>Pseudomonadati</taxon>
        <taxon>Bacteroidota</taxon>
        <taxon>Bacteroidia</taxon>
        <taxon>Bacteroidales</taxon>
        <taxon>Candidatus Ordinivivax</taxon>
    </lineage>
</organism>
<evidence type="ECO:0000256" key="8">
    <source>
        <dbReference type="ARBA" id="ARBA00022932"/>
    </source>
</evidence>
<name>A0A5M8P0H0_9BACT</name>
<feature type="domain" description="DNA polymerase III beta sliding clamp C-terminal" evidence="13">
    <location>
        <begin position="249"/>
        <end position="370"/>
    </location>
</feature>
<dbReference type="Gene3D" id="3.10.150.10">
    <property type="entry name" value="DNA Polymerase III, subunit A, domain 2"/>
    <property type="match status" value="1"/>
</dbReference>
<dbReference type="CDD" id="cd00140">
    <property type="entry name" value="beta_clamp"/>
    <property type="match status" value="1"/>
</dbReference>
<comment type="function">
    <text evidence="10">Confers DNA tethering and processivity to DNA polymerases and other proteins. Acts as a clamp, forming a ring around DNA (a reaction catalyzed by the clamp-loading complex) which diffuses in an ATP-independent manner freely and bidirectionally along dsDNA. Initially characterized for its ability to contact the catalytic subunit of DNA polymerase III (Pol III), a complex, multichain enzyme responsible for most of the replicative synthesis in bacteria; Pol III exhibits 3'-5' exonuclease proofreading activity. The beta chain is required for initiation of replication as well as for processivity of DNA replication.</text>
</comment>
<comment type="caution">
    <text evidence="14">The sequence shown here is derived from an EMBL/GenBank/DDBJ whole genome shotgun (WGS) entry which is preliminary data.</text>
</comment>
<evidence type="ECO:0000259" key="13">
    <source>
        <dbReference type="Pfam" id="PF02768"/>
    </source>
</evidence>
<evidence type="ECO:0000256" key="7">
    <source>
        <dbReference type="ARBA" id="ARBA00022705"/>
    </source>
</evidence>
<evidence type="ECO:0000256" key="2">
    <source>
        <dbReference type="ARBA" id="ARBA00010752"/>
    </source>
</evidence>
<comment type="similarity">
    <text evidence="2 10">Belongs to the beta sliding clamp family.</text>
</comment>
<sequence length="374" mass="41337">MKFVVSSNLLLTHLRTVGGVIASKNPIPILDCFLFELQGTQLTITAADSETRMVTSIEVNEVEGSGKFAVTSKNLLESLKELPEQPVKFEINDESLAMFIYYKNGKYNFVAQNGEEYPQSKPLNDDAAKLTLSASDLLAGISHTIFATGEDELRPVMNGVFFDISPENITFVASDGHKLVRFKNLSVTGNETATFILPKKPATLLKNILSHEKGEVTIGFDTNNAYITMERFVVVCRLIEGRYPNYNGVIPNNNPYKVTVDRLSLVNALKRVTVFSDSGTNLIKLHFSANSIFISAQDIDFSTSAEETLTSLYDGVDMSIGFKGDLLIEILNNLISEEVIIELADPSRAGIMLPAENEEDEDVLMLLMPMMLNE</sequence>
<dbReference type="Proteomes" id="UP000324575">
    <property type="component" value="Unassembled WGS sequence"/>
</dbReference>
<dbReference type="GO" id="GO:0005737">
    <property type="term" value="C:cytoplasm"/>
    <property type="evidence" value="ECO:0007669"/>
    <property type="project" value="UniProtKB-SubCell"/>
</dbReference>